<organism evidence="1 2">
    <name type="scientific">Acaulospora colombiana</name>
    <dbReference type="NCBI Taxonomy" id="27376"/>
    <lineage>
        <taxon>Eukaryota</taxon>
        <taxon>Fungi</taxon>
        <taxon>Fungi incertae sedis</taxon>
        <taxon>Mucoromycota</taxon>
        <taxon>Glomeromycotina</taxon>
        <taxon>Glomeromycetes</taxon>
        <taxon>Diversisporales</taxon>
        <taxon>Acaulosporaceae</taxon>
        <taxon>Acaulospora</taxon>
    </lineage>
</organism>
<protein>
    <submittedName>
        <fullName evidence="1">2115_t:CDS:1</fullName>
    </submittedName>
</protein>
<name>A0ACA9PT30_9GLOM</name>
<feature type="non-terminal residue" evidence="1">
    <location>
        <position position="1"/>
    </location>
</feature>
<gene>
    <name evidence="1" type="ORF">ACOLOM_LOCUS10925</name>
</gene>
<dbReference type="Proteomes" id="UP000789525">
    <property type="component" value="Unassembled WGS sequence"/>
</dbReference>
<reference evidence="1" key="1">
    <citation type="submission" date="2021-06" db="EMBL/GenBank/DDBJ databases">
        <authorList>
            <person name="Kallberg Y."/>
            <person name="Tangrot J."/>
            <person name="Rosling A."/>
        </authorList>
    </citation>
    <scope>NUCLEOTIDE SEQUENCE</scope>
    <source>
        <strain evidence="1">CL356</strain>
    </source>
</reference>
<sequence>YGTSEGTHETAETPFTNETIHALTSSILAAAEAPGVSKRDAALVTATVFYLMYAVALPRFRMALLVQTVFHVLGAAIYFPLLFVRSTSAIITLASVGMAWDIGMRHMQRIINPKKAKEEEKMRECEEKQREAEAAGAEEDDDDEDHKTLADRHCSAYDKTINTATGSHVPALNIEHFLERTAAFVVIVLGEMVLSVVYHATTSQVGFQRYIFPDLSHSKSKLVFYRIYGIAICGLITAFNLCWLWFAGTMFTTLHFPLCAALLIVSAAMSYFTKHETEAPEAIRWYFGGGLGDHQNQQGKVNTLELGLNLISLQRVQLIVRILVGVALTCIPLAHNLSPLKLMGIGAGLTSLLVMEETYGKLWRGEPISKPSASEKAAAEADAKNDEIIESPVEEKPPHKSKSDQ</sequence>
<evidence type="ECO:0000313" key="2">
    <source>
        <dbReference type="Proteomes" id="UP000789525"/>
    </source>
</evidence>
<proteinExistence type="predicted"/>
<accession>A0ACA9PT30</accession>
<comment type="caution">
    <text evidence="1">The sequence shown here is derived from an EMBL/GenBank/DDBJ whole genome shotgun (WGS) entry which is preliminary data.</text>
</comment>
<dbReference type="EMBL" id="CAJVPT010037149">
    <property type="protein sequence ID" value="CAG8716554.1"/>
    <property type="molecule type" value="Genomic_DNA"/>
</dbReference>
<evidence type="ECO:0000313" key="1">
    <source>
        <dbReference type="EMBL" id="CAG8716554.1"/>
    </source>
</evidence>
<keyword evidence="2" id="KW-1185">Reference proteome</keyword>